<dbReference type="GO" id="GO:0030427">
    <property type="term" value="C:site of polarized growth"/>
    <property type="evidence" value="ECO:0007669"/>
    <property type="project" value="UniProtKB-ARBA"/>
</dbReference>
<feature type="compositionally biased region" description="Polar residues" evidence="1">
    <location>
        <begin position="10"/>
        <end position="23"/>
    </location>
</feature>
<dbReference type="Gene3D" id="1.10.472.80">
    <property type="entry name" value="Ypt/Rab-GAP domain of gyp1p, domain 3"/>
    <property type="match status" value="1"/>
</dbReference>
<dbReference type="PANTHER" id="PTHR47219">
    <property type="entry name" value="RAB GTPASE-ACTIVATING PROTEIN 1-LIKE"/>
    <property type="match status" value="1"/>
</dbReference>
<dbReference type="SMART" id="SM00164">
    <property type="entry name" value="TBC"/>
    <property type="match status" value="1"/>
</dbReference>
<gene>
    <name evidence="3" type="ORF">AC631_01691</name>
</gene>
<dbReference type="OrthoDB" id="294251at2759"/>
<dbReference type="SUPFAM" id="SSF47923">
    <property type="entry name" value="Ypt/Rab-GAP domain of gyp1p"/>
    <property type="match status" value="2"/>
</dbReference>
<sequence>MKELLFPEESSGNATNSDLFGSNKLPTPVTNSLGGNLHQLNNDQINKLINLKFNGQPVSLIRQLSYDLALKELELILLRKEKFQREQELLKMCNEYGNLSSLEIDQKLNSLKVDESVDNVLLGLIEHAINEDLKNEAPPNTCHSEILEEESVTKSEPFSRRPSRAGGWISDWFKEPYKRSSFSSLGLDKETVKTRDSKFSYSYLGSSLSSLPATENTSDTKIPVELDTINKSTPVNTPEFSANAGIDKYGFFNDMTEFSDKNELEIPMNKKQEELVDDVIVNDKPKLSITETNSLDVNGTTNVRLIIPSIDKLKKIGQLHDAKNRQFEFKWDQFIKDLIKDYHKYTNNNVQPQDINYHSALSEYEIFGAQGLNLIKLDKSQSKFGSNSNAPHEVGSIKTLRKLVSENGIPLKYRHDLWLELSGAKNLRVPGEMQNLIKGAKTTTNEVEKSNIHQIDLDLHRTLPSNIYFNDLVNSQPGPNFYKLQNVLYAFVFYNSDIGYSQGMNKIVGNLLLGDSKLSEEDIFWIFTAFVEDILPKYNGYNFFSIHSLPVIRVDQKIMHIHYFPRLLPKLNGHFSTLNLQIEYITLNWWLLLFTDGLPLEIWFKLFDNFLVSNVETALITISLSLFKIFEDCLLESQSCNDIYHIMKNLSTSRLSKIKIKYHDLVAVNTTFEKKVSKEDLHTLRKLYKD</sequence>
<comment type="caution">
    <text evidence="3">The sequence shown here is derived from an EMBL/GenBank/DDBJ whole genome shotgun (WGS) entry which is preliminary data.</text>
</comment>
<dbReference type="Pfam" id="PF00566">
    <property type="entry name" value="RabGAP-TBC"/>
    <property type="match status" value="1"/>
</dbReference>
<dbReference type="GO" id="GO:0031267">
    <property type="term" value="F:small GTPase binding"/>
    <property type="evidence" value="ECO:0007669"/>
    <property type="project" value="TreeGrafter"/>
</dbReference>
<name>A0A0V1Q1W4_9ASCO</name>
<dbReference type="EMBL" id="LMYN01000025">
    <property type="protein sequence ID" value="KSA02516.1"/>
    <property type="molecule type" value="Genomic_DNA"/>
</dbReference>
<dbReference type="AlphaFoldDB" id="A0A0V1Q1W4"/>
<dbReference type="Gene3D" id="1.10.8.270">
    <property type="entry name" value="putative rabgap domain of human tbc1 domain family member 14 like domains"/>
    <property type="match status" value="1"/>
</dbReference>
<dbReference type="RefSeq" id="XP_015468618.1">
    <property type="nucleotide sequence ID" value="XM_015610521.1"/>
</dbReference>
<dbReference type="InterPro" id="IPR050302">
    <property type="entry name" value="Rab_GAP_TBC_domain"/>
</dbReference>
<feature type="region of interest" description="Disordered" evidence="1">
    <location>
        <begin position="1"/>
        <end position="23"/>
    </location>
</feature>
<dbReference type="Proteomes" id="UP000054251">
    <property type="component" value="Unassembled WGS sequence"/>
</dbReference>
<evidence type="ECO:0000259" key="2">
    <source>
        <dbReference type="PROSITE" id="PS50086"/>
    </source>
</evidence>
<dbReference type="InterPro" id="IPR000195">
    <property type="entry name" value="Rab-GAP-TBC_dom"/>
</dbReference>
<dbReference type="GeneID" id="26838700"/>
<dbReference type="PANTHER" id="PTHR47219:SF20">
    <property type="entry name" value="TBC1 DOMAIN FAMILY MEMBER 2B"/>
    <property type="match status" value="1"/>
</dbReference>
<keyword evidence="4" id="KW-1185">Reference proteome</keyword>
<feature type="domain" description="Rab-GAP TBC" evidence="2">
    <location>
        <begin position="408"/>
        <end position="614"/>
    </location>
</feature>
<dbReference type="GO" id="GO:0005096">
    <property type="term" value="F:GTPase activator activity"/>
    <property type="evidence" value="ECO:0007669"/>
    <property type="project" value="TreeGrafter"/>
</dbReference>
<protein>
    <recommendedName>
        <fullName evidence="2">Rab-GAP TBC domain-containing protein</fullName>
    </recommendedName>
</protein>
<evidence type="ECO:0000256" key="1">
    <source>
        <dbReference type="SAM" id="MobiDB-lite"/>
    </source>
</evidence>
<dbReference type="InterPro" id="IPR035969">
    <property type="entry name" value="Rab-GAP_TBC_sf"/>
</dbReference>
<evidence type="ECO:0000313" key="4">
    <source>
        <dbReference type="Proteomes" id="UP000054251"/>
    </source>
</evidence>
<organism evidence="3 4">
    <name type="scientific">Debaryomyces fabryi</name>
    <dbReference type="NCBI Taxonomy" id="58627"/>
    <lineage>
        <taxon>Eukaryota</taxon>
        <taxon>Fungi</taxon>
        <taxon>Dikarya</taxon>
        <taxon>Ascomycota</taxon>
        <taxon>Saccharomycotina</taxon>
        <taxon>Pichiomycetes</taxon>
        <taxon>Debaryomycetaceae</taxon>
        <taxon>Debaryomyces</taxon>
    </lineage>
</organism>
<evidence type="ECO:0000313" key="3">
    <source>
        <dbReference type="EMBL" id="KSA02516.1"/>
    </source>
</evidence>
<dbReference type="PROSITE" id="PS50086">
    <property type="entry name" value="TBC_RABGAP"/>
    <property type="match status" value="1"/>
</dbReference>
<proteinExistence type="predicted"/>
<accession>A0A0V1Q1W4</accession>
<reference evidence="3 4" key="1">
    <citation type="submission" date="2015-11" db="EMBL/GenBank/DDBJ databases">
        <title>The genome of Debaryomyces fabryi.</title>
        <authorList>
            <person name="Tafer H."/>
            <person name="Lopandic K."/>
        </authorList>
    </citation>
    <scope>NUCLEOTIDE SEQUENCE [LARGE SCALE GENOMIC DNA]</scope>
    <source>
        <strain evidence="3 4">CBS 789</strain>
    </source>
</reference>